<organism evidence="4 5">
    <name type="scientific">Lacicoccus qingdaonensis</name>
    <dbReference type="NCBI Taxonomy" id="576118"/>
    <lineage>
        <taxon>Bacteria</taxon>
        <taxon>Bacillati</taxon>
        <taxon>Bacillota</taxon>
        <taxon>Bacilli</taxon>
        <taxon>Bacillales</taxon>
        <taxon>Salinicoccaceae</taxon>
        <taxon>Lacicoccus</taxon>
    </lineage>
</organism>
<protein>
    <submittedName>
        <fullName evidence="4">Glycosyl transferase family 2</fullName>
    </submittedName>
</protein>
<feature type="domain" description="Glycosyltransferase 2-like" evidence="3">
    <location>
        <begin position="252"/>
        <end position="387"/>
    </location>
</feature>
<dbReference type="STRING" id="576118.SAMN05216216_11110"/>
<dbReference type="PANTHER" id="PTHR22916">
    <property type="entry name" value="GLYCOSYLTRANSFERASE"/>
    <property type="match status" value="1"/>
</dbReference>
<evidence type="ECO:0000313" key="5">
    <source>
        <dbReference type="Proteomes" id="UP000199008"/>
    </source>
</evidence>
<evidence type="ECO:0000313" key="4">
    <source>
        <dbReference type="EMBL" id="SDK84141.1"/>
    </source>
</evidence>
<comment type="similarity">
    <text evidence="1">Belongs to the glycosyltransferase 2 family.</text>
</comment>
<dbReference type="RefSeq" id="WP_092986189.1">
    <property type="nucleotide sequence ID" value="NZ_FNFY01000011.1"/>
</dbReference>
<dbReference type="InterPro" id="IPR029044">
    <property type="entry name" value="Nucleotide-diphossugar_trans"/>
</dbReference>
<dbReference type="GO" id="GO:0016740">
    <property type="term" value="F:transferase activity"/>
    <property type="evidence" value="ECO:0007669"/>
    <property type="project" value="UniProtKB-KW"/>
</dbReference>
<dbReference type="EMBL" id="FNFY01000011">
    <property type="protein sequence ID" value="SDK84141.1"/>
    <property type="molecule type" value="Genomic_DNA"/>
</dbReference>
<feature type="coiled-coil region" evidence="2">
    <location>
        <begin position="4"/>
        <end position="52"/>
    </location>
</feature>
<evidence type="ECO:0000256" key="2">
    <source>
        <dbReference type="SAM" id="Coils"/>
    </source>
</evidence>
<dbReference type="AlphaFoldDB" id="A0A1G9F719"/>
<keyword evidence="2" id="KW-0175">Coiled coil</keyword>
<keyword evidence="4" id="KW-0808">Transferase</keyword>
<accession>A0A1G9F719</accession>
<name>A0A1G9F719_9BACL</name>
<sequence length="676" mass="77843">MLKNEQLAAELQQLEAILARTEAEKKESFDELKNAQTEFNNAERFIDNAKRLPKNLKGFVRASGAYALGRRNRKQLYSASYRRKDAQNKLKAYTYHLYDLGFTTRALKDLEHLYDRTNSNNLKRAIAWELTLWHANKYTNTGARRAFEYLPQAVRGVKDEDFLRKAAVIAAECADRLKLKTAAEKILKTVMHQDHPDIYLAMANLEDDLDERAEWINKTNKFYGLAPIEFGGSTYEELTACRSRDTGGPKITVIMPAYNAADGISAGIGSILNQTWNNIELLVVDDCSPDNTREIVERYAEKDGRVKLLSTPENSGPYVARNIALKEASGEFVTINDADDWSRPEKIEIQAKHLMDNEDIIANTSAHARLTEELKLHRRGTPGTYIFSNMSSLMFRRRQVLENIGYWDTVRFAADSEYKKRMAAVFGSDAVKDLDSGPLSFPRQSSGSLTASSAFGYKGFLMGVRKEYAEVHRRYHKHSDRLELYYPFNRNDRKYPVPEPMWTKREMKTDGYRHFDIVIIADFRLDGSRHQDTIKEIQLNKRRGLRTGLVQMAHYDFSIKKEIDESIRQLIDGEHVQMIVYGEYINADVMLIKHPGVFEEHQEYVPAVKAEIVRGLLESAPKRLRQYTRNASEYAGKEVKWYPANDSVREAVNKQHIRLAAENWSDYARMLDDWII</sequence>
<proteinExistence type="inferred from homology"/>
<reference evidence="5" key="1">
    <citation type="submission" date="2016-10" db="EMBL/GenBank/DDBJ databases">
        <authorList>
            <person name="Varghese N."/>
            <person name="Submissions S."/>
        </authorList>
    </citation>
    <scope>NUCLEOTIDE SEQUENCE [LARGE SCALE GENOMIC DNA]</scope>
    <source>
        <strain evidence="5">CGMCC 1.8895</strain>
    </source>
</reference>
<evidence type="ECO:0000259" key="3">
    <source>
        <dbReference type="Pfam" id="PF00535"/>
    </source>
</evidence>
<dbReference type="InterPro" id="IPR001173">
    <property type="entry name" value="Glyco_trans_2-like"/>
</dbReference>
<dbReference type="CDD" id="cd00761">
    <property type="entry name" value="Glyco_tranf_GTA_type"/>
    <property type="match status" value="1"/>
</dbReference>
<evidence type="ECO:0000256" key="1">
    <source>
        <dbReference type="ARBA" id="ARBA00006739"/>
    </source>
</evidence>
<dbReference type="OrthoDB" id="396512at2"/>
<gene>
    <name evidence="4" type="ORF">SAMN05216216_11110</name>
</gene>
<dbReference type="Gene3D" id="3.90.550.10">
    <property type="entry name" value="Spore Coat Polysaccharide Biosynthesis Protein SpsA, Chain A"/>
    <property type="match status" value="1"/>
</dbReference>
<dbReference type="SUPFAM" id="SSF53448">
    <property type="entry name" value="Nucleotide-diphospho-sugar transferases"/>
    <property type="match status" value="1"/>
</dbReference>
<dbReference type="Pfam" id="PF00535">
    <property type="entry name" value="Glycos_transf_2"/>
    <property type="match status" value="1"/>
</dbReference>
<dbReference type="Proteomes" id="UP000199008">
    <property type="component" value="Unassembled WGS sequence"/>
</dbReference>
<keyword evidence="5" id="KW-1185">Reference proteome</keyword>